<evidence type="ECO:0000256" key="1">
    <source>
        <dbReference type="SAM" id="MobiDB-lite"/>
    </source>
</evidence>
<evidence type="ECO:0000256" key="2">
    <source>
        <dbReference type="SAM" id="SignalP"/>
    </source>
</evidence>
<name>A0A1B9IFL7_9TREE</name>
<reference evidence="3 4" key="1">
    <citation type="submission" date="2013-07" db="EMBL/GenBank/DDBJ databases">
        <title>The Genome Sequence of Kwoniella mangroviensis CBS10435.</title>
        <authorList>
            <consortium name="The Broad Institute Genome Sequencing Platform"/>
            <person name="Cuomo C."/>
            <person name="Litvintseva A."/>
            <person name="Chen Y."/>
            <person name="Heitman J."/>
            <person name="Sun S."/>
            <person name="Springer D."/>
            <person name="Dromer F."/>
            <person name="Young S.K."/>
            <person name="Zeng Q."/>
            <person name="Gargeya S."/>
            <person name="Fitzgerald M."/>
            <person name="Abouelleil A."/>
            <person name="Alvarado L."/>
            <person name="Berlin A.M."/>
            <person name="Chapman S.B."/>
            <person name="Dewar J."/>
            <person name="Goldberg J."/>
            <person name="Griggs A."/>
            <person name="Gujja S."/>
            <person name="Hansen M."/>
            <person name="Howarth C."/>
            <person name="Imamovic A."/>
            <person name="Larimer J."/>
            <person name="McCowan C."/>
            <person name="Murphy C."/>
            <person name="Pearson M."/>
            <person name="Priest M."/>
            <person name="Roberts A."/>
            <person name="Saif S."/>
            <person name="Shea T."/>
            <person name="Sykes S."/>
            <person name="Wortman J."/>
            <person name="Nusbaum C."/>
            <person name="Birren B."/>
        </authorList>
    </citation>
    <scope>NUCLEOTIDE SEQUENCE [LARGE SCALE GENOMIC DNA]</scope>
    <source>
        <strain evidence="3 4">CBS 10435</strain>
    </source>
</reference>
<evidence type="ECO:0000313" key="3">
    <source>
        <dbReference type="EMBL" id="OCF54267.1"/>
    </source>
</evidence>
<feature type="region of interest" description="Disordered" evidence="1">
    <location>
        <begin position="267"/>
        <end position="341"/>
    </location>
</feature>
<dbReference type="Proteomes" id="UP000092583">
    <property type="component" value="Unassembled WGS sequence"/>
</dbReference>
<feature type="region of interest" description="Disordered" evidence="1">
    <location>
        <begin position="228"/>
        <end position="250"/>
    </location>
</feature>
<protein>
    <submittedName>
        <fullName evidence="3">Uncharacterized protein</fullName>
    </submittedName>
</protein>
<dbReference type="OrthoDB" id="10628430at2759"/>
<dbReference type="AlphaFoldDB" id="A0A1B9IFL7"/>
<feature type="compositionally biased region" description="Basic and acidic residues" evidence="1">
    <location>
        <begin position="267"/>
        <end position="292"/>
    </location>
</feature>
<dbReference type="EMBL" id="KV700092">
    <property type="protein sequence ID" value="OCF54267.1"/>
    <property type="molecule type" value="Genomic_DNA"/>
</dbReference>
<feature type="chain" id="PRO_5008628584" evidence="2">
    <location>
        <begin position="18"/>
        <end position="341"/>
    </location>
</feature>
<gene>
    <name evidence="3" type="ORF">L486_08181</name>
</gene>
<keyword evidence="2" id="KW-0732">Signal</keyword>
<feature type="signal peptide" evidence="2">
    <location>
        <begin position="1"/>
        <end position="17"/>
    </location>
</feature>
<sequence length="341" mass="37834">MRSIILISILWSLSVHSVPVPAPAPAILSGRSEYQIRRLSLLDKRGTADSGVDGDIVWERSDHQEEDRASDGGIFAYGDSRFYGSMGSSKLNSPEHGTSMKKDLELVDRDDAVETNVRKGFITVDVILEDTGVSEKLRCIINIQILIVVFDQEQDPAFDARRRSEEGSCLTCAKRDAGTVVEAQNQTPAFDVRSISNSSVACVRDPVESIENTGSESDNVFVHWSQQSTENDPVEAQGFDCSGRKRSPDVDTEDDVILWISSSQHDWSKRSSDKERRMERANDKASEDHIDEGIVWDGEPFVSVPDWDKRGGHFSGESTERGKRDSEPANGGITGQRRDVE</sequence>
<keyword evidence="4" id="KW-1185">Reference proteome</keyword>
<evidence type="ECO:0000313" key="4">
    <source>
        <dbReference type="Proteomes" id="UP000092583"/>
    </source>
</evidence>
<reference evidence="4" key="2">
    <citation type="submission" date="2013-12" db="EMBL/GenBank/DDBJ databases">
        <title>Evolution of pathogenesis and genome organization in the Tremellales.</title>
        <authorList>
            <person name="Cuomo C."/>
            <person name="Litvintseva A."/>
            <person name="Heitman J."/>
            <person name="Chen Y."/>
            <person name="Sun S."/>
            <person name="Springer D."/>
            <person name="Dromer F."/>
            <person name="Young S."/>
            <person name="Zeng Q."/>
            <person name="Chapman S."/>
            <person name="Gujja S."/>
            <person name="Saif S."/>
            <person name="Birren B."/>
        </authorList>
    </citation>
    <scope>NUCLEOTIDE SEQUENCE [LARGE SCALE GENOMIC DNA]</scope>
    <source>
        <strain evidence="4">CBS 10435</strain>
    </source>
</reference>
<organism evidence="3 4">
    <name type="scientific">Kwoniella mangroviensis CBS 10435</name>
    <dbReference type="NCBI Taxonomy" id="1331196"/>
    <lineage>
        <taxon>Eukaryota</taxon>
        <taxon>Fungi</taxon>
        <taxon>Dikarya</taxon>
        <taxon>Basidiomycota</taxon>
        <taxon>Agaricomycotina</taxon>
        <taxon>Tremellomycetes</taxon>
        <taxon>Tremellales</taxon>
        <taxon>Cryptococcaceae</taxon>
        <taxon>Kwoniella</taxon>
    </lineage>
</organism>
<feature type="compositionally biased region" description="Basic and acidic residues" evidence="1">
    <location>
        <begin position="318"/>
        <end position="327"/>
    </location>
</feature>
<accession>A0A1B9IFL7</accession>
<proteinExistence type="predicted"/>